<evidence type="ECO:0000256" key="3">
    <source>
        <dbReference type="ARBA" id="ARBA00022842"/>
    </source>
</evidence>
<dbReference type="EMBL" id="QDGZ01000002">
    <property type="protein sequence ID" value="PVG83998.1"/>
    <property type="molecule type" value="Genomic_DNA"/>
</dbReference>
<protein>
    <submittedName>
        <fullName evidence="7">CoA ester lyase</fullName>
    </submittedName>
</protein>
<keyword evidence="2 5" id="KW-0479">Metal-binding</keyword>
<dbReference type="PANTHER" id="PTHR32308">
    <property type="entry name" value="LYASE BETA SUBUNIT, PUTATIVE (AFU_ORTHOLOGUE AFUA_4G13030)-RELATED"/>
    <property type="match status" value="1"/>
</dbReference>
<dbReference type="GO" id="GO:0016829">
    <property type="term" value="F:lyase activity"/>
    <property type="evidence" value="ECO:0007669"/>
    <property type="project" value="UniProtKB-KW"/>
</dbReference>
<keyword evidence="3 5" id="KW-0460">Magnesium</keyword>
<keyword evidence="7" id="KW-0456">Lyase</keyword>
<dbReference type="InterPro" id="IPR015813">
    <property type="entry name" value="Pyrv/PenolPyrv_kinase-like_dom"/>
</dbReference>
<dbReference type="GO" id="GO:0006107">
    <property type="term" value="P:oxaloacetate metabolic process"/>
    <property type="evidence" value="ECO:0007669"/>
    <property type="project" value="TreeGrafter"/>
</dbReference>
<comment type="cofactor">
    <cofactor evidence="1">
        <name>Mg(2+)</name>
        <dbReference type="ChEBI" id="CHEBI:18420"/>
    </cofactor>
</comment>
<dbReference type="Gene3D" id="3.20.20.60">
    <property type="entry name" value="Phosphoenolpyruvate-binding domains"/>
    <property type="match status" value="1"/>
</dbReference>
<name>A0A2T8FE58_9ACTN</name>
<dbReference type="PANTHER" id="PTHR32308:SF10">
    <property type="entry name" value="CITRATE LYASE SUBUNIT BETA"/>
    <property type="match status" value="1"/>
</dbReference>
<organism evidence="7 8">
    <name type="scientific">Nocardioides gansuensis</name>
    <dbReference type="NCBI Taxonomy" id="2138300"/>
    <lineage>
        <taxon>Bacteria</taxon>
        <taxon>Bacillati</taxon>
        <taxon>Actinomycetota</taxon>
        <taxon>Actinomycetes</taxon>
        <taxon>Propionibacteriales</taxon>
        <taxon>Nocardioidaceae</taxon>
        <taxon>Nocardioides</taxon>
    </lineage>
</organism>
<evidence type="ECO:0000256" key="4">
    <source>
        <dbReference type="PIRSR" id="PIRSR015582-1"/>
    </source>
</evidence>
<evidence type="ECO:0000313" key="8">
    <source>
        <dbReference type="Proteomes" id="UP000246018"/>
    </source>
</evidence>
<sequence length="256" mass="26307">MTGGASVVALYVPGSRPDRFDKAAATGAEVILDLEDSVAPAERPAAREAVAAWLGSYDGPVQVRVNAPGSADLAADLASLPAQVDLRLPKVEAVSDLAAVAGRRVHALLESARGIEAAAEIARAPGVVSLSLGEADLAAELGLADEEAFAWVRSRVVVAAAAAGLPAPMMSAYPGVRDLDGLAASCRRGRRMGMWGRTAVHPAQVPVIRKAFAPTEEELAWAHAVLEALGGAGVASLPDGSMVDAAMARRARQLLR</sequence>
<feature type="binding site" evidence="5">
    <location>
        <position position="136"/>
    </location>
    <ligand>
        <name>Mg(2+)</name>
        <dbReference type="ChEBI" id="CHEBI:18420"/>
    </ligand>
</feature>
<evidence type="ECO:0000313" key="7">
    <source>
        <dbReference type="EMBL" id="PVG83998.1"/>
    </source>
</evidence>
<dbReference type="OrthoDB" id="5172636at2"/>
<dbReference type="Proteomes" id="UP000246018">
    <property type="component" value="Unassembled WGS sequence"/>
</dbReference>
<feature type="binding site" evidence="4">
    <location>
        <position position="110"/>
    </location>
    <ligand>
        <name>substrate</name>
    </ligand>
</feature>
<evidence type="ECO:0000256" key="5">
    <source>
        <dbReference type="PIRSR" id="PIRSR015582-2"/>
    </source>
</evidence>
<gene>
    <name evidence="7" type="ORF">DDE18_06900</name>
</gene>
<feature type="domain" description="HpcH/HpaI aldolase/citrate lyase" evidence="6">
    <location>
        <begin position="9"/>
        <end position="202"/>
    </location>
</feature>
<proteinExistence type="predicted"/>
<feature type="binding site" evidence="4">
    <location>
        <position position="64"/>
    </location>
    <ligand>
        <name>substrate</name>
    </ligand>
</feature>
<dbReference type="PIRSF" id="PIRSF015582">
    <property type="entry name" value="Cit_lyase_B"/>
    <property type="match status" value="1"/>
</dbReference>
<dbReference type="InterPro" id="IPR040442">
    <property type="entry name" value="Pyrv_kinase-like_dom_sf"/>
</dbReference>
<evidence type="ECO:0000256" key="1">
    <source>
        <dbReference type="ARBA" id="ARBA00001946"/>
    </source>
</evidence>
<accession>A0A2T8FE58</accession>
<dbReference type="RefSeq" id="WP_116571472.1">
    <property type="nucleotide sequence ID" value="NZ_QDGZ01000002.1"/>
</dbReference>
<dbReference type="Pfam" id="PF03328">
    <property type="entry name" value="HpcH_HpaI"/>
    <property type="match status" value="1"/>
</dbReference>
<reference evidence="7 8" key="1">
    <citation type="submission" date="2018-04" db="EMBL/GenBank/DDBJ databases">
        <title>Genome of Nocardioides gansuensis WSJ-1.</title>
        <authorList>
            <person name="Wu S."/>
            <person name="Wang G."/>
        </authorList>
    </citation>
    <scope>NUCLEOTIDE SEQUENCE [LARGE SCALE GENOMIC DNA]</scope>
    <source>
        <strain evidence="7 8">WSJ-1</strain>
    </source>
</reference>
<keyword evidence="8" id="KW-1185">Reference proteome</keyword>
<dbReference type="AlphaFoldDB" id="A0A2T8FE58"/>
<feature type="binding site" evidence="5">
    <location>
        <position position="110"/>
    </location>
    <ligand>
        <name>Mg(2+)</name>
        <dbReference type="ChEBI" id="CHEBI:18420"/>
    </ligand>
</feature>
<dbReference type="GO" id="GO:0000287">
    <property type="term" value="F:magnesium ion binding"/>
    <property type="evidence" value="ECO:0007669"/>
    <property type="project" value="TreeGrafter"/>
</dbReference>
<dbReference type="InterPro" id="IPR011206">
    <property type="entry name" value="Citrate_lyase_beta/mcl1/mcl2"/>
</dbReference>
<evidence type="ECO:0000259" key="6">
    <source>
        <dbReference type="Pfam" id="PF03328"/>
    </source>
</evidence>
<dbReference type="SUPFAM" id="SSF51621">
    <property type="entry name" value="Phosphoenolpyruvate/pyruvate domain"/>
    <property type="match status" value="1"/>
</dbReference>
<dbReference type="InterPro" id="IPR005000">
    <property type="entry name" value="Aldolase/citrate-lyase_domain"/>
</dbReference>
<evidence type="ECO:0000256" key="2">
    <source>
        <dbReference type="ARBA" id="ARBA00022723"/>
    </source>
</evidence>
<comment type="caution">
    <text evidence="7">The sequence shown here is derived from an EMBL/GenBank/DDBJ whole genome shotgun (WGS) entry which is preliminary data.</text>
</comment>